<dbReference type="EMBL" id="CP001785">
    <property type="protein sequence ID" value="ACX51571.1"/>
    <property type="molecule type" value="Genomic_DNA"/>
</dbReference>
<dbReference type="eggNOG" id="COG3655">
    <property type="taxonomic scope" value="Bacteria"/>
</dbReference>
<dbReference type="GO" id="GO:0003677">
    <property type="term" value="F:DNA binding"/>
    <property type="evidence" value="ECO:0007669"/>
    <property type="project" value="InterPro"/>
</dbReference>
<feature type="domain" description="HTH cro/C1-type" evidence="1">
    <location>
        <begin position="13"/>
        <end position="69"/>
    </location>
</feature>
<evidence type="ECO:0000313" key="2">
    <source>
        <dbReference type="EMBL" id="ACX51571.1"/>
    </source>
</evidence>
<dbReference type="KEGG" id="adg:Adeg_0418"/>
<dbReference type="OrthoDB" id="9805309at2"/>
<accession>C9RBE4</accession>
<dbReference type="InterPro" id="IPR010982">
    <property type="entry name" value="Lambda_DNA-bd_dom_sf"/>
</dbReference>
<evidence type="ECO:0000259" key="1">
    <source>
        <dbReference type="PROSITE" id="PS50943"/>
    </source>
</evidence>
<dbReference type="HOGENOM" id="CLU_066192_31_3_9"/>
<dbReference type="STRING" id="429009.Adeg_0418"/>
<name>C9RBE4_AMMDK</name>
<dbReference type="SUPFAM" id="SSF47413">
    <property type="entry name" value="lambda repressor-like DNA-binding domains"/>
    <property type="match status" value="1"/>
</dbReference>
<keyword evidence="3" id="KW-1185">Reference proteome</keyword>
<dbReference type="InterPro" id="IPR001387">
    <property type="entry name" value="Cro/C1-type_HTH"/>
</dbReference>
<gene>
    <name evidence="2" type="ordered locus">Adeg_0418</name>
</gene>
<evidence type="ECO:0000313" key="3">
    <source>
        <dbReference type="Proteomes" id="UP000002620"/>
    </source>
</evidence>
<reference evidence="2 3" key="1">
    <citation type="submission" date="2009-10" db="EMBL/GenBank/DDBJ databases">
        <title>Complete sequence of chromosome of Ammonifex degensii KC4.</title>
        <authorList>
            <consortium name="US DOE Joint Genome Institute"/>
            <person name="Kerfeld C."/>
            <person name="Goodner B."/>
            <person name="Huber H."/>
            <person name="Stetter K."/>
            <person name="Lucas S."/>
            <person name="Copeland A."/>
            <person name="Lapidus A."/>
            <person name="Glavina del Rio T."/>
            <person name="Dalin E."/>
            <person name="Tice H."/>
            <person name="Bruce D."/>
            <person name="Goodwin L."/>
            <person name="Pitluck S."/>
            <person name="Saunders E."/>
            <person name="Brettin T."/>
            <person name="Detter J.C."/>
            <person name="Han C."/>
            <person name="Larimer F."/>
            <person name="Land M."/>
            <person name="Hauser L."/>
            <person name="Kyrpides N."/>
            <person name="Ovchinnikova G."/>
            <person name="Richardson P."/>
        </authorList>
    </citation>
    <scope>NUCLEOTIDE SEQUENCE [LARGE SCALE GENOMIC DNA]</scope>
    <source>
        <strain evidence="3">DSM 10501 / KC4</strain>
    </source>
</reference>
<dbReference type="Pfam" id="PF13443">
    <property type="entry name" value="HTH_26"/>
    <property type="match status" value="1"/>
</dbReference>
<organism evidence="2 3">
    <name type="scientific">Ammonifex degensii (strain DSM 10501 / KC4)</name>
    <dbReference type="NCBI Taxonomy" id="429009"/>
    <lineage>
        <taxon>Bacteria</taxon>
        <taxon>Bacillati</taxon>
        <taxon>Bacillota</taxon>
        <taxon>Clostridia</taxon>
        <taxon>Thermoanaerobacterales</taxon>
        <taxon>Thermoanaerobacteraceae</taxon>
        <taxon>Ammonifex</taxon>
    </lineage>
</organism>
<dbReference type="CDD" id="cd00093">
    <property type="entry name" value="HTH_XRE"/>
    <property type="match status" value="1"/>
</dbReference>
<dbReference type="Gene3D" id="1.10.260.40">
    <property type="entry name" value="lambda repressor-like DNA-binding domains"/>
    <property type="match status" value="1"/>
</dbReference>
<protein>
    <submittedName>
        <fullName evidence="2">Transcriptional regulator, XRE family</fullName>
    </submittedName>
</protein>
<proteinExistence type="predicted"/>
<dbReference type="AlphaFoldDB" id="C9RBE4"/>
<dbReference type="Proteomes" id="UP000002620">
    <property type="component" value="Chromosome"/>
</dbReference>
<sequence length="77" mass="9259">MIVYRVRELWEEKQRREKRRITLVELSLATGVNRNTLSRLVDPVRRPYNTTTDVIDKLCRYFDCQPGDLMVYVPDEK</sequence>
<dbReference type="PROSITE" id="PS50943">
    <property type="entry name" value="HTH_CROC1"/>
    <property type="match status" value="1"/>
</dbReference>